<dbReference type="InterPro" id="IPR036890">
    <property type="entry name" value="HATPase_C_sf"/>
</dbReference>
<evidence type="ECO:0000256" key="3">
    <source>
        <dbReference type="ARBA" id="ARBA00022553"/>
    </source>
</evidence>
<dbReference type="STRING" id="640081.Dsui_3477"/>
<dbReference type="GO" id="GO:0000155">
    <property type="term" value="F:phosphorelay sensor kinase activity"/>
    <property type="evidence" value="ECO:0007669"/>
    <property type="project" value="InterPro"/>
</dbReference>
<proteinExistence type="predicted"/>
<dbReference type="SUPFAM" id="SSF55785">
    <property type="entry name" value="PYP-like sensor domain (PAS domain)"/>
    <property type="match status" value="1"/>
</dbReference>
<keyword evidence="8" id="KW-0902">Two-component regulatory system</keyword>
<dbReference type="SMART" id="SM00091">
    <property type="entry name" value="PAS"/>
    <property type="match status" value="1"/>
</dbReference>
<dbReference type="CDD" id="cd00082">
    <property type="entry name" value="HisKA"/>
    <property type="match status" value="1"/>
</dbReference>
<evidence type="ECO:0000256" key="8">
    <source>
        <dbReference type="ARBA" id="ARBA00023012"/>
    </source>
</evidence>
<evidence type="ECO:0000313" key="14">
    <source>
        <dbReference type="Proteomes" id="UP000005633"/>
    </source>
</evidence>
<evidence type="ECO:0000259" key="10">
    <source>
        <dbReference type="PROSITE" id="PS50109"/>
    </source>
</evidence>
<keyword evidence="7" id="KW-0067">ATP-binding</keyword>
<dbReference type="InterPro" id="IPR003594">
    <property type="entry name" value="HATPase_dom"/>
</dbReference>
<evidence type="ECO:0000256" key="1">
    <source>
        <dbReference type="ARBA" id="ARBA00000085"/>
    </source>
</evidence>
<protein>
    <recommendedName>
        <fullName evidence="2">histidine kinase</fullName>
        <ecNumber evidence="2">2.7.13.3</ecNumber>
    </recommendedName>
</protein>
<gene>
    <name evidence="13" type="ordered locus">Dsui_3477</name>
</gene>
<keyword evidence="6" id="KW-0418">Kinase</keyword>
<dbReference type="SUPFAM" id="SSF55874">
    <property type="entry name" value="ATPase domain of HSP90 chaperone/DNA topoisomerase II/histidine kinase"/>
    <property type="match status" value="1"/>
</dbReference>
<evidence type="ECO:0000313" key="13">
    <source>
        <dbReference type="EMBL" id="AEV27806.1"/>
    </source>
</evidence>
<dbReference type="Proteomes" id="UP000005633">
    <property type="component" value="Chromosome"/>
</dbReference>
<dbReference type="Gene3D" id="3.30.450.20">
    <property type="entry name" value="PAS domain"/>
    <property type="match status" value="1"/>
</dbReference>
<dbReference type="Gene3D" id="3.30.565.10">
    <property type="entry name" value="Histidine kinase-like ATPase, C-terminal domain"/>
    <property type="match status" value="1"/>
</dbReference>
<keyword evidence="9" id="KW-0175">Coiled coil</keyword>
<dbReference type="PROSITE" id="PS50112">
    <property type="entry name" value="PAS"/>
    <property type="match status" value="1"/>
</dbReference>
<evidence type="ECO:0000256" key="5">
    <source>
        <dbReference type="ARBA" id="ARBA00022741"/>
    </source>
</evidence>
<dbReference type="Pfam" id="PF02518">
    <property type="entry name" value="HATPase_c"/>
    <property type="match status" value="1"/>
</dbReference>
<evidence type="ECO:0000256" key="4">
    <source>
        <dbReference type="ARBA" id="ARBA00022679"/>
    </source>
</evidence>
<keyword evidence="5" id="KW-0547">Nucleotide-binding</keyword>
<comment type="catalytic activity">
    <reaction evidence="1">
        <text>ATP + protein L-histidine = ADP + protein N-phospho-L-histidine.</text>
        <dbReference type="EC" id="2.7.13.3"/>
    </reaction>
</comment>
<evidence type="ECO:0000256" key="7">
    <source>
        <dbReference type="ARBA" id="ARBA00022840"/>
    </source>
</evidence>
<dbReference type="InterPro" id="IPR000700">
    <property type="entry name" value="PAS-assoc_C"/>
</dbReference>
<dbReference type="NCBIfam" id="TIGR00229">
    <property type="entry name" value="sensory_box"/>
    <property type="match status" value="1"/>
</dbReference>
<dbReference type="InterPro" id="IPR035965">
    <property type="entry name" value="PAS-like_dom_sf"/>
</dbReference>
<evidence type="ECO:0000259" key="12">
    <source>
        <dbReference type="PROSITE" id="PS50113"/>
    </source>
</evidence>
<keyword evidence="4" id="KW-0808">Transferase</keyword>
<dbReference type="InterPro" id="IPR013767">
    <property type="entry name" value="PAS_fold"/>
</dbReference>
<dbReference type="SUPFAM" id="SSF47384">
    <property type="entry name" value="Homodimeric domain of signal transducing histidine kinase"/>
    <property type="match status" value="1"/>
</dbReference>
<name>G8QL92_AZOOP</name>
<dbReference type="eggNOG" id="COG4191">
    <property type="taxonomic scope" value="Bacteria"/>
</dbReference>
<evidence type="ECO:0000259" key="11">
    <source>
        <dbReference type="PROSITE" id="PS50112"/>
    </source>
</evidence>
<dbReference type="GO" id="GO:0006355">
    <property type="term" value="P:regulation of DNA-templated transcription"/>
    <property type="evidence" value="ECO:0007669"/>
    <property type="project" value="InterPro"/>
</dbReference>
<dbReference type="OrthoDB" id="8559580at2"/>
<dbReference type="RefSeq" id="WP_014238485.1">
    <property type="nucleotide sequence ID" value="NC_016616.1"/>
</dbReference>
<evidence type="ECO:0000256" key="9">
    <source>
        <dbReference type="SAM" id="Coils"/>
    </source>
</evidence>
<dbReference type="EC" id="2.7.13.3" evidence="2"/>
<dbReference type="InterPro" id="IPR036097">
    <property type="entry name" value="HisK_dim/P_sf"/>
</dbReference>
<dbReference type="InterPro" id="IPR004358">
    <property type="entry name" value="Sig_transdc_His_kin-like_C"/>
</dbReference>
<feature type="domain" description="PAC" evidence="12">
    <location>
        <begin position="84"/>
        <end position="140"/>
    </location>
</feature>
<organism evidence="13 14">
    <name type="scientific">Azospira oryzae (strain ATCC BAA-33 / DSM 13638 / PS)</name>
    <name type="common">Dechlorosoma suillum</name>
    <dbReference type="NCBI Taxonomy" id="640081"/>
    <lineage>
        <taxon>Bacteria</taxon>
        <taxon>Pseudomonadati</taxon>
        <taxon>Pseudomonadota</taxon>
        <taxon>Betaproteobacteria</taxon>
        <taxon>Rhodocyclales</taxon>
        <taxon>Rhodocyclaceae</taxon>
        <taxon>Azospira</taxon>
    </lineage>
</organism>
<dbReference type="AlphaFoldDB" id="G8QL92"/>
<feature type="coiled-coil region" evidence="9">
    <location>
        <begin position="131"/>
        <end position="162"/>
    </location>
</feature>
<feature type="domain" description="Histidine kinase" evidence="10">
    <location>
        <begin position="174"/>
        <end position="410"/>
    </location>
</feature>
<dbReference type="PROSITE" id="PS50109">
    <property type="entry name" value="HIS_KIN"/>
    <property type="match status" value="1"/>
</dbReference>
<dbReference type="InterPro" id="IPR005467">
    <property type="entry name" value="His_kinase_dom"/>
</dbReference>
<sequence>MEPDHNPAGDSQQQQVLAAFARWSRTYELILHSASEGIFSLDTNGCITFANPAASRLLGWPVEDMLTQPVAAVLYGDKPNPLAGEAEFQHRRQVFLQRDGSPIVVECNQALILEEDQTVGAVLMFNDISERERAERALQDTLTSLEQTNRRLTQTHDQLLHAEKLAAIGQLAAGVAHEINTPLGYIQSNLGAMARHLEDLLTLVDAYESAAAGQQPPGRERIDLDFLRQDAPQVLAETRQGISRVSTVVRHLLEFSSTCASGEWRQADLEAICRTAAERACQKRHNFRLEQRYDALPPLHCLPERLQQALENLIDNALLAIPAEGMVRLHGSCPDGRQICLTVEDNGCGIAPQHLESIFNPFFTTRPVGSGEGMGLSVADTVARLHGGNIEVESSPGLGSRFTLHLPLQNNLPQAKAAE</sequence>
<feature type="domain" description="PAS" evidence="11">
    <location>
        <begin position="23"/>
        <end position="66"/>
    </location>
</feature>
<reference evidence="13 14" key="1">
    <citation type="journal article" date="2012" name="J. Bacteriol.">
        <title>Complete genome sequence of the anaerobic perchlorate-reducing bacterium Azospira suillum strain PS.</title>
        <authorList>
            <person name="Byrne-Bailey K.G."/>
            <person name="Coates J.D."/>
        </authorList>
    </citation>
    <scope>NUCLEOTIDE SEQUENCE [LARGE SCALE GENOMIC DNA]</scope>
    <source>
        <strain evidence="14">ATCC BAA-33 / DSM 13638 / PS</strain>
    </source>
</reference>
<dbReference type="KEGG" id="dsu:Dsui_3477"/>
<dbReference type="PANTHER" id="PTHR43065:SF50">
    <property type="entry name" value="HISTIDINE KINASE"/>
    <property type="match status" value="1"/>
</dbReference>
<dbReference type="PROSITE" id="PS50113">
    <property type="entry name" value="PAC"/>
    <property type="match status" value="1"/>
</dbReference>
<dbReference type="InterPro" id="IPR000014">
    <property type="entry name" value="PAS"/>
</dbReference>
<dbReference type="SMART" id="SM00387">
    <property type="entry name" value="HATPase_c"/>
    <property type="match status" value="1"/>
</dbReference>
<dbReference type="GO" id="GO:0005524">
    <property type="term" value="F:ATP binding"/>
    <property type="evidence" value="ECO:0007669"/>
    <property type="project" value="UniProtKB-KW"/>
</dbReference>
<dbReference type="PANTHER" id="PTHR43065">
    <property type="entry name" value="SENSOR HISTIDINE KINASE"/>
    <property type="match status" value="1"/>
</dbReference>
<dbReference type="PRINTS" id="PR00344">
    <property type="entry name" value="BCTRLSENSOR"/>
</dbReference>
<accession>G8QL92</accession>
<dbReference type="Gene3D" id="1.10.287.130">
    <property type="match status" value="1"/>
</dbReference>
<dbReference type="HOGENOM" id="CLU_000445_114_39_4"/>
<dbReference type="CDD" id="cd00130">
    <property type="entry name" value="PAS"/>
    <property type="match status" value="1"/>
</dbReference>
<dbReference type="InterPro" id="IPR003661">
    <property type="entry name" value="HisK_dim/P_dom"/>
</dbReference>
<evidence type="ECO:0000256" key="6">
    <source>
        <dbReference type="ARBA" id="ARBA00022777"/>
    </source>
</evidence>
<dbReference type="Pfam" id="PF00989">
    <property type="entry name" value="PAS"/>
    <property type="match status" value="1"/>
</dbReference>
<keyword evidence="3" id="KW-0597">Phosphoprotein</keyword>
<dbReference type="EMBL" id="CP003153">
    <property type="protein sequence ID" value="AEV27806.1"/>
    <property type="molecule type" value="Genomic_DNA"/>
</dbReference>
<evidence type="ECO:0000256" key="2">
    <source>
        <dbReference type="ARBA" id="ARBA00012438"/>
    </source>
</evidence>